<evidence type="ECO:0000256" key="2">
    <source>
        <dbReference type="SAM" id="SignalP"/>
    </source>
</evidence>
<feature type="chain" id="PRO_5029504576" description="N-acetyltransferase domain-containing protein" evidence="2">
    <location>
        <begin position="16"/>
        <end position="209"/>
    </location>
</feature>
<dbReference type="Proteomes" id="UP000541610">
    <property type="component" value="Unassembled WGS sequence"/>
</dbReference>
<dbReference type="Gene3D" id="3.40.630.30">
    <property type="match status" value="1"/>
</dbReference>
<proteinExistence type="predicted"/>
<gene>
    <name evidence="4" type="ORF">FOZ60_012047</name>
</gene>
<accession>A0A7J6NC82</accession>
<evidence type="ECO:0000256" key="1">
    <source>
        <dbReference type="SAM" id="MobiDB-lite"/>
    </source>
</evidence>
<dbReference type="GO" id="GO:0016747">
    <property type="term" value="F:acyltransferase activity, transferring groups other than amino-acyl groups"/>
    <property type="evidence" value="ECO:0007669"/>
    <property type="project" value="InterPro"/>
</dbReference>
<protein>
    <recommendedName>
        <fullName evidence="3">N-acetyltransferase domain-containing protein</fullName>
    </recommendedName>
</protein>
<keyword evidence="2" id="KW-0732">Signal</keyword>
<feature type="signal peptide" evidence="2">
    <location>
        <begin position="1"/>
        <end position="15"/>
    </location>
</feature>
<dbReference type="EMBL" id="JABANP010000510">
    <property type="protein sequence ID" value="KAF4681502.1"/>
    <property type="molecule type" value="Genomic_DNA"/>
</dbReference>
<dbReference type="OrthoDB" id="10316796at2759"/>
<organism evidence="4 5">
    <name type="scientific">Perkinsus olseni</name>
    <name type="common">Perkinsus atlanticus</name>
    <dbReference type="NCBI Taxonomy" id="32597"/>
    <lineage>
        <taxon>Eukaryota</taxon>
        <taxon>Sar</taxon>
        <taxon>Alveolata</taxon>
        <taxon>Perkinsozoa</taxon>
        <taxon>Perkinsea</taxon>
        <taxon>Perkinsida</taxon>
        <taxon>Perkinsidae</taxon>
        <taxon>Perkinsus</taxon>
    </lineage>
</organism>
<name>A0A7J6NC82_PEROL</name>
<evidence type="ECO:0000259" key="3">
    <source>
        <dbReference type="Pfam" id="PF00583"/>
    </source>
</evidence>
<evidence type="ECO:0000313" key="4">
    <source>
        <dbReference type="EMBL" id="KAF4681502.1"/>
    </source>
</evidence>
<dbReference type="CDD" id="cd04301">
    <property type="entry name" value="NAT_SF"/>
    <property type="match status" value="1"/>
</dbReference>
<reference evidence="4 5" key="1">
    <citation type="submission" date="2020-04" db="EMBL/GenBank/DDBJ databases">
        <title>Perkinsus olseni comparative genomics.</title>
        <authorList>
            <person name="Bogema D.R."/>
        </authorList>
    </citation>
    <scope>NUCLEOTIDE SEQUENCE [LARGE SCALE GENOMIC DNA]</scope>
    <source>
        <strain evidence="4">00978-12</strain>
    </source>
</reference>
<feature type="domain" description="N-acetyltransferase" evidence="3">
    <location>
        <begin position="122"/>
        <end position="184"/>
    </location>
</feature>
<evidence type="ECO:0000313" key="5">
    <source>
        <dbReference type="Proteomes" id="UP000541610"/>
    </source>
</evidence>
<dbReference type="InterPro" id="IPR016181">
    <property type="entry name" value="Acyl_CoA_acyltransferase"/>
</dbReference>
<feature type="compositionally biased region" description="Basic and acidic residues" evidence="1">
    <location>
        <begin position="103"/>
        <end position="114"/>
    </location>
</feature>
<feature type="region of interest" description="Disordered" evidence="1">
    <location>
        <begin position="92"/>
        <end position="121"/>
    </location>
</feature>
<dbReference type="Pfam" id="PF00583">
    <property type="entry name" value="Acetyltransf_1"/>
    <property type="match status" value="1"/>
</dbReference>
<dbReference type="SUPFAM" id="SSF55729">
    <property type="entry name" value="Acyl-CoA N-acyltransferases (Nat)"/>
    <property type="match status" value="1"/>
</dbReference>
<sequence length="209" mass="23228">MRLFALLCFTRLASSSEKQPVSATELIYRMAGKKESWFDGAVTGKRPTFVALDPRAPENEVSMTGVARTNSYPASLDSVCLFILKRDSPFRNASGTSVSECLPARDTRKQREQKAPVPEEGESSAKIVHLYVREDWRGRRVATNLLRRLVEHIGQQKSPSIVATCAAVDSRNGHAVKAYTNAGFILSTSDWLADTYCYFHHQETASLAE</sequence>
<comment type="caution">
    <text evidence="4">The sequence shown here is derived from an EMBL/GenBank/DDBJ whole genome shotgun (WGS) entry which is preliminary data.</text>
</comment>
<dbReference type="AlphaFoldDB" id="A0A7J6NC82"/>
<dbReference type="InterPro" id="IPR000182">
    <property type="entry name" value="GNAT_dom"/>
</dbReference>